<accession>A0AAN6U6U4</accession>
<sequence length="234" mass="26723">MAMIHFNLPTCTHAQLLIHLSIRSLERDEAGPKRRHISRRTRHQHHLTYSSMHLGRRFISGRVTNDMHDEACSLCPPRSWFDFSTKTGKAGRQACLERMDEFQSSIGSHLKTGPVWKKKGRELRGRDMINPGFSCITDISTIPRGNVSRIRNFLGLLTSLLFRGGQTSTSTVVEIQEKKIQKLKIQKLKIQKLKIQKLKIQKLETAGRSRDHIQAAKPVVYGGRHGTNERPRDA</sequence>
<dbReference type="AlphaFoldDB" id="A0AAN6U6U4"/>
<proteinExistence type="predicted"/>
<dbReference type="EMBL" id="MU853225">
    <property type="protein sequence ID" value="KAK4126091.1"/>
    <property type="molecule type" value="Genomic_DNA"/>
</dbReference>
<dbReference type="GeneID" id="87823408"/>
<keyword evidence="2" id="KW-1185">Reference proteome</keyword>
<evidence type="ECO:0000313" key="1">
    <source>
        <dbReference type="EMBL" id="KAK4126091.1"/>
    </source>
</evidence>
<dbReference type="Proteomes" id="UP001302602">
    <property type="component" value="Unassembled WGS sequence"/>
</dbReference>
<name>A0AAN6U6U4_9PEZI</name>
<reference evidence="1" key="1">
    <citation type="journal article" date="2023" name="Mol. Phylogenet. Evol.">
        <title>Genome-scale phylogeny and comparative genomics of the fungal order Sordariales.</title>
        <authorList>
            <person name="Hensen N."/>
            <person name="Bonometti L."/>
            <person name="Westerberg I."/>
            <person name="Brannstrom I.O."/>
            <person name="Guillou S."/>
            <person name="Cros-Aarteil S."/>
            <person name="Calhoun S."/>
            <person name="Haridas S."/>
            <person name="Kuo A."/>
            <person name="Mondo S."/>
            <person name="Pangilinan J."/>
            <person name="Riley R."/>
            <person name="LaButti K."/>
            <person name="Andreopoulos B."/>
            <person name="Lipzen A."/>
            <person name="Chen C."/>
            <person name="Yan M."/>
            <person name="Daum C."/>
            <person name="Ng V."/>
            <person name="Clum A."/>
            <person name="Steindorff A."/>
            <person name="Ohm R.A."/>
            <person name="Martin F."/>
            <person name="Silar P."/>
            <person name="Natvig D.O."/>
            <person name="Lalanne C."/>
            <person name="Gautier V."/>
            <person name="Ament-Velasquez S.L."/>
            <person name="Kruys A."/>
            <person name="Hutchinson M.I."/>
            <person name="Powell A.J."/>
            <person name="Barry K."/>
            <person name="Miller A.N."/>
            <person name="Grigoriev I.V."/>
            <person name="Debuchy R."/>
            <person name="Gladieux P."/>
            <person name="Hiltunen Thoren M."/>
            <person name="Johannesson H."/>
        </authorList>
    </citation>
    <scope>NUCLEOTIDE SEQUENCE</scope>
    <source>
        <strain evidence="1">CBS 731.68</strain>
    </source>
</reference>
<evidence type="ECO:0000313" key="2">
    <source>
        <dbReference type="Proteomes" id="UP001302602"/>
    </source>
</evidence>
<organism evidence="1 2">
    <name type="scientific">Parathielavia appendiculata</name>
    <dbReference type="NCBI Taxonomy" id="2587402"/>
    <lineage>
        <taxon>Eukaryota</taxon>
        <taxon>Fungi</taxon>
        <taxon>Dikarya</taxon>
        <taxon>Ascomycota</taxon>
        <taxon>Pezizomycotina</taxon>
        <taxon>Sordariomycetes</taxon>
        <taxon>Sordariomycetidae</taxon>
        <taxon>Sordariales</taxon>
        <taxon>Chaetomiaceae</taxon>
        <taxon>Parathielavia</taxon>
    </lineage>
</organism>
<reference evidence="1" key="2">
    <citation type="submission" date="2023-05" db="EMBL/GenBank/DDBJ databases">
        <authorList>
            <consortium name="Lawrence Berkeley National Laboratory"/>
            <person name="Steindorff A."/>
            <person name="Hensen N."/>
            <person name="Bonometti L."/>
            <person name="Westerberg I."/>
            <person name="Brannstrom I.O."/>
            <person name="Guillou S."/>
            <person name="Cros-Aarteil S."/>
            <person name="Calhoun S."/>
            <person name="Haridas S."/>
            <person name="Kuo A."/>
            <person name="Mondo S."/>
            <person name="Pangilinan J."/>
            <person name="Riley R."/>
            <person name="Labutti K."/>
            <person name="Andreopoulos B."/>
            <person name="Lipzen A."/>
            <person name="Chen C."/>
            <person name="Yanf M."/>
            <person name="Daum C."/>
            <person name="Ng V."/>
            <person name="Clum A."/>
            <person name="Ohm R."/>
            <person name="Martin F."/>
            <person name="Silar P."/>
            <person name="Natvig D."/>
            <person name="Lalanne C."/>
            <person name="Gautier V."/>
            <person name="Ament-Velasquez S.L."/>
            <person name="Kruys A."/>
            <person name="Hutchinson M.I."/>
            <person name="Powell A.J."/>
            <person name="Barry K."/>
            <person name="Miller A.N."/>
            <person name="Grigoriev I.V."/>
            <person name="Debuchy R."/>
            <person name="Gladieux P."/>
            <person name="Thoren M.H."/>
            <person name="Johannesson H."/>
        </authorList>
    </citation>
    <scope>NUCLEOTIDE SEQUENCE</scope>
    <source>
        <strain evidence="1">CBS 731.68</strain>
    </source>
</reference>
<gene>
    <name evidence="1" type="ORF">N657DRAFT_291849</name>
</gene>
<comment type="caution">
    <text evidence="1">The sequence shown here is derived from an EMBL/GenBank/DDBJ whole genome shotgun (WGS) entry which is preliminary data.</text>
</comment>
<protein>
    <submittedName>
        <fullName evidence="1">Uncharacterized protein</fullName>
    </submittedName>
</protein>
<dbReference type="RefSeq" id="XP_062649862.1">
    <property type="nucleotide sequence ID" value="XM_062786640.1"/>
</dbReference>